<proteinExistence type="predicted"/>
<name>A0ABW6D0Q9_9BACT</name>
<evidence type="ECO:0000313" key="2">
    <source>
        <dbReference type="Proteomes" id="UP001598114"/>
    </source>
</evidence>
<gene>
    <name evidence="1" type="ORF">SKC38_11115</name>
</gene>
<dbReference type="Proteomes" id="UP001598114">
    <property type="component" value="Unassembled WGS sequence"/>
</dbReference>
<dbReference type="RefSeq" id="WP_377977218.1">
    <property type="nucleotide sequence ID" value="NZ_JBBKYA010000005.1"/>
</dbReference>
<dbReference type="Pfam" id="PF14054">
    <property type="entry name" value="DUF4249"/>
    <property type="match status" value="1"/>
</dbReference>
<reference evidence="1 2" key="1">
    <citation type="submission" date="2024-03" db="EMBL/GenBank/DDBJ databases">
        <title>Aquirufa genome sequencing.</title>
        <authorList>
            <person name="Pitt A."/>
            <person name="Hahn M.W."/>
        </authorList>
    </citation>
    <scope>NUCLEOTIDE SEQUENCE [LARGE SCALE GENOMIC DNA]</scope>
    <source>
        <strain evidence="1 2">PLAD-142S6K</strain>
    </source>
</reference>
<dbReference type="EMBL" id="JBBKYA010000005">
    <property type="protein sequence ID" value="MFD3276778.1"/>
    <property type="molecule type" value="Genomic_DNA"/>
</dbReference>
<organism evidence="1 2">
    <name type="scientific">Aquirufa echingensis</name>
    <dbReference type="NCBI Taxonomy" id="3096516"/>
    <lineage>
        <taxon>Bacteria</taxon>
        <taxon>Pseudomonadati</taxon>
        <taxon>Bacteroidota</taxon>
        <taxon>Cytophagia</taxon>
        <taxon>Cytophagales</taxon>
        <taxon>Flectobacillaceae</taxon>
        <taxon>Aquirufa</taxon>
    </lineage>
</organism>
<keyword evidence="2" id="KW-1185">Reference proteome</keyword>
<sequence>MRLNFLRYIFFASLVALGTWACVNPIKDFVQVNATSFMTIEADISDDPELCKIRLTNSANRLTSVLAQAVVKAEVYVTDQDGIKTVFKEGIPLGTYFPPAGFKGRVGGSYKLYVKTLVGKQYESTVETMRGVPEIENVINRFETFDQYSRVDPRRAGFTVYLDFKDLPSEGDYYMWNWKHFEKLDFCATCSDGGKFDFVKTLDCVQPKFPNDQILNYRCNGNCWDISTNNDLNVFSDVLTNGQRVVGRQVARIPFDGWKSYYFRLEQRSITKNAFNFYQSLISQVQSSGSLFDVPAETRFSMNIKSLSDPTEKVLGIFNVFSVRKKIFIIDRKTNIPAGEFPIVFPVPGETYACPPGSTGCQDLAPCIEGPRRTKITPEGWVF</sequence>
<accession>A0ABW6D0Q9</accession>
<comment type="caution">
    <text evidence="1">The sequence shown here is derived from an EMBL/GenBank/DDBJ whole genome shotgun (WGS) entry which is preliminary data.</text>
</comment>
<evidence type="ECO:0000313" key="1">
    <source>
        <dbReference type="EMBL" id="MFD3276778.1"/>
    </source>
</evidence>
<dbReference type="InterPro" id="IPR025345">
    <property type="entry name" value="DUF4249"/>
</dbReference>
<protein>
    <submittedName>
        <fullName evidence="1">DUF4249 domain-containing protein</fullName>
    </submittedName>
</protein>